<dbReference type="Gene3D" id="3.20.20.80">
    <property type="entry name" value="Glycosidases"/>
    <property type="match status" value="1"/>
</dbReference>
<keyword evidence="2" id="KW-0326">Glycosidase</keyword>
<evidence type="ECO:0000259" key="3">
    <source>
        <dbReference type="Pfam" id="PF01055"/>
    </source>
</evidence>
<evidence type="ECO:0000313" key="6">
    <source>
        <dbReference type="EMBL" id="SHG99110.1"/>
    </source>
</evidence>
<dbReference type="GO" id="GO:0004553">
    <property type="term" value="F:hydrolase activity, hydrolyzing O-glycosyl compounds"/>
    <property type="evidence" value="ECO:0007669"/>
    <property type="project" value="InterPro"/>
</dbReference>
<dbReference type="Pfam" id="PF01055">
    <property type="entry name" value="Glyco_hydro_31_2nd"/>
    <property type="match status" value="1"/>
</dbReference>
<sequence>MLNLIQHLIVLMKKSIYTLLALLLFHFGFTQNPNRVYQSHNEENGVFSVTTNDGKYMFQFYSEDILETTFIPNGENQNLNSHAVVLKPQNIDAKYKYVGNVISYSSKSLSVNVITEPFQVSYSYQGKPIISEKRGYYKSAHQPMEMVKGNIIADETEKIEFNLTPDEVLYGGGARALGMNRRGHRLPLFNRAHYGYETESKLMNFTMPIVASSNQYMIHFDNAPIGYLDLDSKKDNTLTYETVSGRKTYQIIAGNSWYDIIENYTNLTGKQPMLPRWALGNFSSRFGYHSQKEVEATIAKFKEEKIPVDAIILDLYWFGKDIKGTMGNLEVFRDSFPDFEGMIARLKTQGVKTIPITEPFVLTTSKKWDKAVQKDILAKDSIGNPARYDFYFGNTGIIDIYKPEGEAWFWDIYKGLADKSVAGVWGDLGEPEVHPNWVQHHTGTAAEVHNIYGHDWARLVYEGYKRDFPNQRPFILMRAGYSGSQRYGMVPWSGDVNRTWGGLQSQPEIALQMGLQGLAYMHSDLGGFAGANLDDELYARWLQYGVFQPIFRPHAQEDVPSEPIYRSEKAKRLASFAIEMRYRLLPYNYHLMALNHIEGTPLMRPLFFEEPENIELYTYSKTYLWGQDILVSPVLEAGLKTQEVYFPKTANWFNIETDEIIEGGQTKAIELHPAYIPTYVRAGAFIPLAKTMQSTEDYDANTFQLQYYHDASVKESEREFYFDDGKTANAIEKGMHELLEFEAEQKGAWLNIEFEAEIGDNYNSEAKQISLTIHNIQKQPKRIKIDGKKLEGKYNSEYKTLTLDVVWDTSKEKEIRIKLNK</sequence>
<gene>
    <name evidence="6" type="ORF">SAMN05444148_1437</name>
</gene>
<feature type="domain" description="Glycosyl hydrolase family 31 C-terminal" evidence="5">
    <location>
        <begin position="599"/>
        <end position="686"/>
    </location>
</feature>
<dbReference type="InterPro" id="IPR017853">
    <property type="entry name" value="GH"/>
</dbReference>
<dbReference type="EMBL" id="FQWS01000001">
    <property type="protein sequence ID" value="SHG99110.1"/>
    <property type="molecule type" value="Genomic_DNA"/>
</dbReference>
<dbReference type="Proteomes" id="UP000184522">
    <property type="component" value="Unassembled WGS sequence"/>
</dbReference>
<keyword evidence="2" id="KW-0378">Hydrolase</keyword>
<dbReference type="SUPFAM" id="SSF51011">
    <property type="entry name" value="Glycosyl hydrolase domain"/>
    <property type="match status" value="1"/>
</dbReference>
<evidence type="ECO:0000256" key="2">
    <source>
        <dbReference type="RuleBase" id="RU361185"/>
    </source>
</evidence>
<dbReference type="AlphaFoldDB" id="A0A1M5PBF4"/>
<dbReference type="GO" id="GO:0016740">
    <property type="term" value="F:transferase activity"/>
    <property type="evidence" value="ECO:0007669"/>
    <property type="project" value="UniProtKB-KW"/>
</dbReference>
<dbReference type="GO" id="GO:0005975">
    <property type="term" value="P:carbohydrate metabolic process"/>
    <property type="evidence" value="ECO:0007669"/>
    <property type="project" value="InterPro"/>
</dbReference>
<evidence type="ECO:0000259" key="4">
    <source>
        <dbReference type="Pfam" id="PF13802"/>
    </source>
</evidence>
<dbReference type="InterPro" id="IPR048395">
    <property type="entry name" value="Glyco_hydro_31_C"/>
</dbReference>
<dbReference type="InterPro" id="IPR025887">
    <property type="entry name" value="Glyco_hydro_31_N_dom"/>
</dbReference>
<dbReference type="InterPro" id="IPR051816">
    <property type="entry name" value="Glycosyl_Hydrolase_31"/>
</dbReference>
<dbReference type="Pfam" id="PF21365">
    <property type="entry name" value="Glyco_hydro_31_3rd"/>
    <property type="match status" value="1"/>
</dbReference>
<dbReference type="Gene3D" id="2.60.40.1180">
    <property type="entry name" value="Golgi alpha-mannosidase II"/>
    <property type="match status" value="2"/>
</dbReference>
<evidence type="ECO:0000313" key="7">
    <source>
        <dbReference type="Proteomes" id="UP000184522"/>
    </source>
</evidence>
<dbReference type="CDD" id="cd14752">
    <property type="entry name" value="GH31_N"/>
    <property type="match status" value="1"/>
</dbReference>
<dbReference type="GO" id="GO:0030246">
    <property type="term" value="F:carbohydrate binding"/>
    <property type="evidence" value="ECO:0007669"/>
    <property type="project" value="InterPro"/>
</dbReference>
<keyword evidence="7" id="KW-1185">Reference proteome</keyword>
<feature type="domain" description="Glycoside hydrolase family 31 TIM barrel" evidence="3">
    <location>
        <begin position="272"/>
        <end position="591"/>
    </location>
</feature>
<name>A0A1M5PBF4_9FLAO</name>
<proteinExistence type="inferred from homology"/>
<dbReference type="STRING" id="1089305.SAMN05444148_1437"/>
<dbReference type="InterPro" id="IPR013780">
    <property type="entry name" value="Glyco_hydro_b"/>
</dbReference>
<dbReference type="Gene3D" id="2.60.40.1760">
    <property type="entry name" value="glycosyl hydrolase (family 31)"/>
    <property type="match status" value="1"/>
</dbReference>
<evidence type="ECO:0000256" key="1">
    <source>
        <dbReference type="ARBA" id="ARBA00007806"/>
    </source>
</evidence>
<dbReference type="SUPFAM" id="SSF51445">
    <property type="entry name" value="(Trans)glycosidases"/>
    <property type="match status" value="1"/>
</dbReference>
<keyword evidence="6" id="KW-0808">Transferase</keyword>
<dbReference type="PANTHER" id="PTHR43863:SF2">
    <property type="entry name" value="MALTASE-GLUCOAMYLASE"/>
    <property type="match status" value="1"/>
</dbReference>
<protein>
    <submittedName>
        <fullName evidence="6">Oligosaccharide 4-alpha-D-glucosyltransferase</fullName>
    </submittedName>
</protein>
<dbReference type="InterPro" id="IPR011013">
    <property type="entry name" value="Gal_mutarotase_sf_dom"/>
</dbReference>
<dbReference type="Pfam" id="PF13802">
    <property type="entry name" value="Gal_mutarotas_2"/>
    <property type="match status" value="1"/>
</dbReference>
<reference evidence="7" key="1">
    <citation type="submission" date="2016-11" db="EMBL/GenBank/DDBJ databases">
        <authorList>
            <person name="Varghese N."/>
            <person name="Submissions S."/>
        </authorList>
    </citation>
    <scope>NUCLEOTIDE SEQUENCE [LARGE SCALE GENOMIC DNA]</scope>
    <source>
        <strain evidence="7">DSM 25330</strain>
    </source>
</reference>
<feature type="domain" description="Glycoside hydrolase family 31 N-terminal" evidence="4">
    <location>
        <begin position="58"/>
        <end position="228"/>
    </location>
</feature>
<comment type="similarity">
    <text evidence="1 2">Belongs to the glycosyl hydrolase 31 family.</text>
</comment>
<dbReference type="PANTHER" id="PTHR43863">
    <property type="entry name" value="HYDROLASE, PUTATIVE (AFU_ORTHOLOGUE AFUA_1G03140)-RELATED"/>
    <property type="match status" value="1"/>
</dbReference>
<accession>A0A1M5PBF4</accession>
<evidence type="ECO:0000259" key="5">
    <source>
        <dbReference type="Pfam" id="PF21365"/>
    </source>
</evidence>
<dbReference type="InterPro" id="IPR000322">
    <property type="entry name" value="Glyco_hydro_31_TIM"/>
</dbReference>
<organism evidence="6 7">
    <name type="scientific">Winogradskyella jejuensis</name>
    <dbReference type="NCBI Taxonomy" id="1089305"/>
    <lineage>
        <taxon>Bacteria</taxon>
        <taxon>Pseudomonadati</taxon>
        <taxon>Bacteroidota</taxon>
        <taxon>Flavobacteriia</taxon>
        <taxon>Flavobacteriales</taxon>
        <taxon>Flavobacteriaceae</taxon>
        <taxon>Winogradskyella</taxon>
    </lineage>
</organism>
<dbReference type="SUPFAM" id="SSF74650">
    <property type="entry name" value="Galactose mutarotase-like"/>
    <property type="match status" value="1"/>
</dbReference>